<dbReference type="EMBL" id="JAEQNA010000001">
    <property type="protein sequence ID" value="MBL0419270.1"/>
    <property type="molecule type" value="Genomic_DNA"/>
</dbReference>
<keyword evidence="9" id="KW-1185">Reference proteome</keyword>
<dbReference type="InterPro" id="IPR039121">
    <property type="entry name" value="NUDT19"/>
</dbReference>
<sequence length="398" mass="42587">MSPSEAPRGPQQPRPAATLVLVRQGLAGLEVLMLLRPEQGDQNSGAWVFPGGRVDRCDPACQRCVAGLGDPAASAVLGLPGGGIDFYIAAIRECFEEAGVLFAADAAGQMPPPDGLAFLRERLRRGDIDLASLCDEQRLSLATDRLHYVAHWVTPAGMPKRFDTRFFLALLPAGQQASHDGIETLEHRWFAPAELLSSAGTHKLLAATQAVLKLLAGFDRVEDLLRWAESPREVKTIERRRSRNAQGPVVLMPDHPAWAEVGLLDPLGEGHACCELQPGALVRLSARVQRLTHAGGNGYLVGDEVHGWALIDPPPPADLAPVLEATAGRLPRMLATGNTDSARSDIPIGPECLLRPVGGGWLLQQERLLFAGGQDPGGLGPVDADWAAPSHGFLFPLR</sequence>
<dbReference type="AlphaFoldDB" id="A0A937D1Z8"/>
<evidence type="ECO:0000256" key="4">
    <source>
        <dbReference type="ARBA" id="ARBA00022801"/>
    </source>
</evidence>
<evidence type="ECO:0000259" key="7">
    <source>
        <dbReference type="PROSITE" id="PS51462"/>
    </source>
</evidence>
<dbReference type="Proteomes" id="UP000613011">
    <property type="component" value="Unassembled WGS sequence"/>
</dbReference>
<name>A0A937D1Z8_9BURK</name>
<dbReference type="InterPro" id="IPR015797">
    <property type="entry name" value="NUDIX_hydrolase-like_dom_sf"/>
</dbReference>
<dbReference type="PANTHER" id="PTHR12318">
    <property type="entry name" value="TESTOSTERONE-REGULATED PROTEIN RP2"/>
    <property type="match status" value="1"/>
</dbReference>
<evidence type="ECO:0000313" key="9">
    <source>
        <dbReference type="Proteomes" id="UP000613011"/>
    </source>
</evidence>
<keyword evidence="6" id="KW-0464">Manganese</keyword>
<evidence type="ECO:0000256" key="1">
    <source>
        <dbReference type="ARBA" id="ARBA00001936"/>
    </source>
</evidence>
<dbReference type="GO" id="GO:0046872">
    <property type="term" value="F:metal ion binding"/>
    <property type="evidence" value="ECO:0007669"/>
    <property type="project" value="UniProtKB-KW"/>
</dbReference>
<comment type="cofactor">
    <cofactor evidence="1">
        <name>Mn(2+)</name>
        <dbReference type="ChEBI" id="CHEBI:29035"/>
    </cofactor>
</comment>
<dbReference type="PROSITE" id="PS51462">
    <property type="entry name" value="NUDIX"/>
    <property type="match status" value="1"/>
</dbReference>
<comment type="cofactor">
    <cofactor evidence="2">
        <name>Mg(2+)</name>
        <dbReference type="ChEBI" id="CHEBI:18420"/>
    </cofactor>
</comment>
<keyword evidence="5" id="KW-0460">Magnesium</keyword>
<dbReference type="Gene3D" id="3.90.79.10">
    <property type="entry name" value="Nucleoside Triphosphate Pyrophosphohydrolase"/>
    <property type="match status" value="1"/>
</dbReference>
<protein>
    <submittedName>
        <fullName evidence="8">NUDIX domain-containing protein</fullName>
    </submittedName>
</protein>
<evidence type="ECO:0000313" key="8">
    <source>
        <dbReference type="EMBL" id="MBL0419270.1"/>
    </source>
</evidence>
<keyword evidence="3" id="KW-0479">Metal-binding</keyword>
<organism evidence="8 9">
    <name type="scientific">Ramlibacter aurantiacus</name>
    <dbReference type="NCBI Taxonomy" id="2801330"/>
    <lineage>
        <taxon>Bacteria</taxon>
        <taxon>Pseudomonadati</taxon>
        <taxon>Pseudomonadota</taxon>
        <taxon>Betaproteobacteria</taxon>
        <taxon>Burkholderiales</taxon>
        <taxon>Comamonadaceae</taxon>
        <taxon>Ramlibacter</taxon>
    </lineage>
</organism>
<dbReference type="PANTHER" id="PTHR12318:SF0">
    <property type="entry name" value="ACYL-COENZYME A DIPHOSPHATASE NUDT19"/>
    <property type="match status" value="1"/>
</dbReference>
<keyword evidence="4" id="KW-0378">Hydrolase</keyword>
<evidence type="ECO:0000256" key="5">
    <source>
        <dbReference type="ARBA" id="ARBA00022842"/>
    </source>
</evidence>
<evidence type="ECO:0000256" key="2">
    <source>
        <dbReference type="ARBA" id="ARBA00001946"/>
    </source>
</evidence>
<reference evidence="8" key="1">
    <citation type="submission" date="2021-01" db="EMBL/GenBank/DDBJ databases">
        <title>Ramlibacter sp. strain AW1 16S ribosomal RNA gene Genome sequencing and assembly.</title>
        <authorList>
            <person name="Kang M."/>
        </authorList>
    </citation>
    <scope>NUCLEOTIDE SEQUENCE</scope>
    <source>
        <strain evidence="8">AW1</strain>
    </source>
</reference>
<dbReference type="RefSeq" id="WP_201682315.1">
    <property type="nucleotide sequence ID" value="NZ_JAEQNA010000001.1"/>
</dbReference>
<evidence type="ECO:0000256" key="3">
    <source>
        <dbReference type="ARBA" id="ARBA00022723"/>
    </source>
</evidence>
<gene>
    <name evidence="8" type="ORF">JI739_02815</name>
</gene>
<dbReference type="GO" id="GO:0016818">
    <property type="term" value="F:hydrolase activity, acting on acid anhydrides, in phosphorus-containing anhydrides"/>
    <property type="evidence" value="ECO:0007669"/>
    <property type="project" value="InterPro"/>
</dbReference>
<accession>A0A937D1Z8</accession>
<dbReference type="CDD" id="cd18870">
    <property type="entry name" value="NUDIX_AcylCoAdiphos_Nudt19"/>
    <property type="match status" value="1"/>
</dbReference>
<proteinExistence type="predicted"/>
<dbReference type="InterPro" id="IPR000086">
    <property type="entry name" value="NUDIX_hydrolase_dom"/>
</dbReference>
<dbReference type="SUPFAM" id="SSF55811">
    <property type="entry name" value="Nudix"/>
    <property type="match status" value="1"/>
</dbReference>
<comment type="caution">
    <text evidence="8">The sequence shown here is derived from an EMBL/GenBank/DDBJ whole genome shotgun (WGS) entry which is preliminary data.</text>
</comment>
<feature type="domain" description="Nudix hydrolase" evidence="7">
    <location>
        <begin position="12"/>
        <end position="212"/>
    </location>
</feature>
<evidence type="ECO:0000256" key="6">
    <source>
        <dbReference type="ARBA" id="ARBA00023211"/>
    </source>
</evidence>